<dbReference type="EMBL" id="CAJZAG010000005">
    <property type="protein sequence ID" value="CAG9172934.1"/>
    <property type="molecule type" value="Genomic_DNA"/>
</dbReference>
<evidence type="ECO:0000256" key="2">
    <source>
        <dbReference type="RuleBase" id="RU362080"/>
    </source>
</evidence>
<dbReference type="PANTHER" id="PTHR33713:SF11">
    <property type="entry name" value="PREVENT-HOST-DEATH FAMILY PROTEIN"/>
    <property type="match status" value="1"/>
</dbReference>
<evidence type="ECO:0000256" key="1">
    <source>
        <dbReference type="ARBA" id="ARBA00009981"/>
    </source>
</evidence>
<dbReference type="InterPro" id="IPR051405">
    <property type="entry name" value="phD/YefM_antitoxin"/>
</dbReference>
<dbReference type="SUPFAM" id="SSF143120">
    <property type="entry name" value="YefM-like"/>
    <property type="match status" value="1"/>
</dbReference>
<keyword evidence="4" id="KW-1185">Reference proteome</keyword>
<evidence type="ECO:0000313" key="4">
    <source>
        <dbReference type="Proteomes" id="UP000706525"/>
    </source>
</evidence>
<dbReference type="Pfam" id="PF02604">
    <property type="entry name" value="PhdYeFM_antitox"/>
    <property type="match status" value="1"/>
</dbReference>
<evidence type="ECO:0000313" key="3">
    <source>
        <dbReference type="EMBL" id="CAG9172934.1"/>
    </source>
</evidence>
<protein>
    <recommendedName>
        <fullName evidence="2">Antitoxin</fullName>
    </recommendedName>
</protein>
<dbReference type="Proteomes" id="UP000706525">
    <property type="component" value="Unassembled WGS sequence"/>
</dbReference>
<gene>
    <name evidence="3" type="ORF">LMG32289_02724</name>
</gene>
<sequence>MRIAGHVKPISYLKSEAAQIVKDLAESGEPLIITQNGEARLVVQDVRSYESDRQTLALLKVLALGQKQIEQGKFSDIDDVFAELDELDRQEKQR</sequence>
<comment type="similarity">
    <text evidence="1 2">Belongs to the phD/YefM antitoxin family.</text>
</comment>
<comment type="caution">
    <text evidence="3">The sequence shown here is derived from an EMBL/GenBank/DDBJ whole genome shotgun (WGS) entry which is preliminary data.</text>
</comment>
<comment type="function">
    <text evidence="2">Antitoxin component of a type II toxin-antitoxin (TA) system.</text>
</comment>
<dbReference type="InterPro" id="IPR006442">
    <property type="entry name" value="Antitoxin_Phd/YefM"/>
</dbReference>
<dbReference type="Gene3D" id="3.40.1620.10">
    <property type="entry name" value="YefM-like domain"/>
    <property type="match status" value="1"/>
</dbReference>
<accession>A0ABM8WZC3</accession>
<dbReference type="InterPro" id="IPR036165">
    <property type="entry name" value="YefM-like_sf"/>
</dbReference>
<proteinExistence type="inferred from homology"/>
<organism evidence="3 4">
    <name type="scientific">Cupriavidus pampae</name>
    <dbReference type="NCBI Taxonomy" id="659251"/>
    <lineage>
        <taxon>Bacteria</taxon>
        <taxon>Pseudomonadati</taxon>
        <taxon>Pseudomonadota</taxon>
        <taxon>Betaproteobacteria</taxon>
        <taxon>Burkholderiales</taxon>
        <taxon>Burkholderiaceae</taxon>
        <taxon>Cupriavidus</taxon>
    </lineage>
</organism>
<dbReference type="NCBIfam" id="TIGR01552">
    <property type="entry name" value="phd_fam"/>
    <property type="match status" value="1"/>
</dbReference>
<name>A0ABM8WZC3_9BURK</name>
<dbReference type="PANTHER" id="PTHR33713">
    <property type="entry name" value="ANTITOXIN YAFN-RELATED"/>
    <property type="match status" value="1"/>
</dbReference>
<reference evidence="3 4" key="1">
    <citation type="submission" date="2021-08" db="EMBL/GenBank/DDBJ databases">
        <authorList>
            <person name="Peeters C."/>
        </authorList>
    </citation>
    <scope>NUCLEOTIDE SEQUENCE [LARGE SCALE GENOMIC DNA]</scope>
    <source>
        <strain evidence="3 4">LMG 32289</strain>
    </source>
</reference>
<dbReference type="RefSeq" id="WP_223988958.1">
    <property type="nucleotide sequence ID" value="NZ_CAJZAG010000005.1"/>
</dbReference>